<dbReference type="GO" id="GO:0004479">
    <property type="term" value="F:methionyl-tRNA formyltransferase activity"/>
    <property type="evidence" value="ECO:0007669"/>
    <property type="project" value="UniProtKB-EC"/>
</dbReference>
<accession>A0ABD5P9Z3</accession>
<dbReference type="Pfam" id="PF02911">
    <property type="entry name" value="Formyl_trans_C"/>
    <property type="match status" value="1"/>
</dbReference>
<keyword evidence="4" id="KW-1185">Reference proteome</keyword>
<evidence type="ECO:0000259" key="2">
    <source>
        <dbReference type="Pfam" id="PF02911"/>
    </source>
</evidence>
<reference evidence="3 4" key="1">
    <citation type="journal article" date="2019" name="Int. J. Syst. Evol. Microbiol.">
        <title>The Global Catalogue of Microorganisms (GCM) 10K type strain sequencing project: providing services to taxonomists for standard genome sequencing and annotation.</title>
        <authorList>
            <consortium name="The Broad Institute Genomics Platform"/>
            <consortium name="The Broad Institute Genome Sequencing Center for Infectious Disease"/>
            <person name="Wu L."/>
            <person name="Ma J."/>
        </authorList>
    </citation>
    <scope>NUCLEOTIDE SEQUENCE [LARGE SCALE GENOMIC DNA]</scope>
    <source>
        <strain evidence="3 4">CGMCC 1.12553</strain>
    </source>
</reference>
<dbReference type="InterPro" id="IPR002376">
    <property type="entry name" value="Formyl_transf_N"/>
</dbReference>
<gene>
    <name evidence="3" type="ORF">ACFO0N_06975</name>
</gene>
<dbReference type="AlphaFoldDB" id="A0ABD5P9Z3"/>
<dbReference type="SUPFAM" id="SSF50486">
    <property type="entry name" value="FMT C-terminal domain-like"/>
    <property type="match status" value="1"/>
</dbReference>
<dbReference type="InterPro" id="IPR005793">
    <property type="entry name" value="Formyl_trans_C"/>
</dbReference>
<dbReference type="EC" id="2.1.2.9" evidence="3"/>
<dbReference type="PANTHER" id="PTHR11138">
    <property type="entry name" value="METHIONYL-TRNA FORMYLTRANSFERASE"/>
    <property type="match status" value="1"/>
</dbReference>
<dbReference type="InterPro" id="IPR011034">
    <property type="entry name" value="Formyl_transferase-like_C_sf"/>
</dbReference>
<dbReference type="SUPFAM" id="SSF53328">
    <property type="entry name" value="Formyltransferase"/>
    <property type="match status" value="1"/>
</dbReference>
<organism evidence="3 4">
    <name type="scientific">Halobium salinum</name>
    <dbReference type="NCBI Taxonomy" id="1364940"/>
    <lineage>
        <taxon>Archaea</taxon>
        <taxon>Methanobacteriati</taxon>
        <taxon>Methanobacteriota</taxon>
        <taxon>Stenosarchaea group</taxon>
        <taxon>Halobacteria</taxon>
        <taxon>Halobacteriales</taxon>
        <taxon>Haloferacaceae</taxon>
        <taxon>Halobium</taxon>
    </lineage>
</organism>
<protein>
    <submittedName>
        <fullName evidence="3">Methionyl-tRNA formyltransferase</fullName>
        <ecNumber evidence="3">2.1.2.9</ecNumber>
    </submittedName>
</protein>
<sequence>MRVVFVTRNDLGLACLEELVDLGADVRAVFTRPERANISDQTDLSSFAERHGVGYHETEELNTEEECARLASYDPELLFVVGWSRLVDREVIETASVATLGMHPAPLPRGRGRAPIAWNLIKGLDETALSFFHLVEEADAGDLVGQHRIPIFPTDDAASLYAKVVDAGRALVREHFPRFESGEVPRTPQNDDEATWWPKRSPQHGLVDWNQSPGKIHDWIRGQSRPYPGAFSHLPALNHDADGAGTLVTFWSTSPPSGERAFGHPGEIAYRDGGRLGVYCFEGALELTELQVGNDEPIPAGELVERYDVGLGVRFVNARDQIN</sequence>
<evidence type="ECO:0000313" key="4">
    <source>
        <dbReference type="Proteomes" id="UP001595921"/>
    </source>
</evidence>
<feature type="domain" description="Formyl transferase N-terminal" evidence="1">
    <location>
        <begin position="22"/>
        <end position="170"/>
    </location>
</feature>
<keyword evidence="3" id="KW-0808">Transferase</keyword>
<dbReference type="PANTHER" id="PTHR11138:SF5">
    <property type="entry name" value="METHIONYL-TRNA FORMYLTRANSFERASE, MITOCHONDRIAL"/>
    <property type="match status" value="1"/>
</dbReference>
<comment type="caution">
    <text evidence="3">The sequence shown here is derived from an EMBL/GenBank/DDBJ whole genome shotgun (WGS) entry which is preliminary data.</text>
</comment>
<dbReference type="Proteomes" id="UP001595921">
    <property type="component" value="Unassembled WGS sequence"/>
</dbReference>
<dbReference type="RefSeq" id="WP_267622003.1">
    <property type="nucleotide sequence ID" value="NZ_JAODIW010000006.1"/>
</dbReference>
<evidence type="ECO:0000259" key="1">
    <source>
        <dbReference type="Pfam" id="PF00551"/>
    </source>
</evidence>
<feature type="domain" description="Formyl transferase C-terminal" evidence="2">
    <location>
        <begin position="201"/>
        <end position="306"/>
    </location>
</feature>
<name>A0ABD5P9Z3_9EURY</name>
<dbReference type="Gene3D" id="3.40.50.12230">
    <property type="match status" value="1"/>
</dbReference>
<evidence type="ECO:0000313" key="3">
    <source>
        <dbReference type="EMBL" id="MFC4357690.1"/>
    </source>
</evidence>
<dbReference type="EMBL" id="JBHSDS010000003">
    <property type="protein sequence ID" value="MFC4357690.1"/>
    <property type="molecule type" value="Genomic_DNA"/>
</dbReference>
<proteinExistence type="predicted"/>
<dbReference type="InterPro" id="IPR036477">
    <property type="entry name" value="Formyl_transf_N_sf"/>
</dbReference>
<dbReference type="Pfam" id="PF00551">
    <property type="entry name" value="Formyl_trans_N"/>
    <property type="match status" value="1"/>
</dbReference>